<reference evidence="2" key="1">
    <citation type="submission" date="2016-06" db="EMBL/GenBank/DDBJ databases">
        <title>Parallel loss of symbiosis genes in relatives of nitrogen-fixing non-legume Parasponia.</title>
        <authorList>
            <person name="Van Velzen R."/>
            <person name="Holmer R."/>
            <person name="Bu F."/>
            <person name="Rutten L."/>
            <person name="Van Zeijl A."/>
            <person name="Liu W."/>
            <person name="Santuari L."/>
            <person name="Cao Q."/>
            <person name="Sharma T."/>
            <person name="Shen D."/>
            <person name="Roswanjaya Y."/>
            <person name="Wardhani T."/>
            <person name="Kalhor M.S."/>
            <person name="Jansen J."/>
            <person name="Van den Hoogen J."/>
            <person name="Gungor B."/>
            <person name="Hartog M."/>
            <person name="Hontelez J."/>
            <person name="Verver J."/>
            <person name="Yang W.-C."/>
            <person name="Schijlen E."/>
            <person name="Repin R."/>
            <person name="Schilthuizen M."/>
            <person name="Schranz E."/>
            <person name="Heidstra R."/>
            <person name="Miyata K."/>
            <person name="Fedorova E."/>
            <person name="Kohlen W."/>
            <person name="Bisseling T."/>
            <person name="Smit S."/>
            <person name="Geurts R."/>
        </authorList>
    </citation>
    <scope>NUCLEOTIDE SEQUENCE [LARGE SCALE GENOMIC DNA]</scope>
    <source>
        <strain evidence="2">cv. WU1-14</strain>
    </source>
</reference>
<name>A0A2P5CZB1_PARAD</name>
<comment type="caution">
    <text evidence="1">The sequence shown here is derived from an EMBL/GenBank/DDBJ whole genome shotgun (WGS) entry which is preliminary data.</text>
</comment>
<accession>A0A2P5CZB1</accession>
<organism evidence="1 2">
    <name type="scientific">Parasponia andersonii</name>
    <name type="common">Sponia andersonii</name>
    <dbReference type="NCBI Taxonomy" id="3476"/>
    <lineage>
        <taxon>Eukaryota</taxon>
        <taxon>Viridiplantae</taxon>
        <taxon>Streptophyta</taxon>
        <taxon>Embryophyta</taxon>
        <taxon>Tracheophyta</taxon>
        <taxon>Spermatophyta</taxon>
        <taxon>Magnoliopsida</taxon>
        <taxon>eudicotyledons</taxon>
        <taxon>Gunneridae</taxon>
        <taxon>Pentapetalae</taxon>
        <taxon>rosids</taxon>
        <taxon>fabids</taxon>
        <taxon>Rosales</taxon>
        <taxon>Cannabaceae</taxon>
        <taxon>Parasponia</taxon>
    </lineage>
</organism>
<sequence>FGRIFGRLIELQAIWQARAYHVGVGTCESAKTTAAHGVISIQAVSNSVFRVTLILDFQPIQLSPPQLMNFDYAFSQLCARFMPCSLLSAASDHVPWFGKCRENGNCGSLTHHMANQIAPIKMWRLAKHSKLSYN</sequence>
<evidence type="ECO:0000313" key="1">
    <source>
        <dbReference type="EMBL" id="PON66376.1"/>
    </source>
</evidence>
<dbReference type="Proteomes" id="UP000237105">
    <property type="component" value="Unassembled WGS sequence"/>
</dbReference>
<proteinExistence type="predicted"/>
<dbReference type="EMBL" id="JXTB01000080">
    <property type="protein sequence ID" value="PON66376.1"/>
    <property type="molecule type" value="Genomic_DNA"/>
</dbReference>
<feature type="non-terminal residue" evidence="1">
    <location>
        <position position="1"/>
    </location>
</feature>
<dbReference type="AlphaFoldDB" id="A0A2P5CZB1"/>
<protein>
    <submittedName>
        <fullName evidence="1">Uncharacterized protein</fullName>
    </submittedName>
</protein>
<keyword evidence="2" id="KW-1185">Reference proteome</keyword>
<evidence type="ECO:0000313" key="2">
    <source>
        <dbReference type="Proteomes" id="UP000237105"/>
    </source>
</evidence>
<gene>
    <name evidence="1" type="ORF">PanWU01x14_110310</name>
</gene>